<proteinExistence type="inferred from homology"/>
<keyword evidence="6" id="KW-0809">Transit peptide</keyword>
<reference evidence="14" key="1">
    <citation type="submission" date="2021-02" db="EMBL/GenBank/DDBJ databases">
        <authorList>
            <person name="Nowell W R."/>
        </authorList>
    </citation>
    <scope>NUCLEOTIDE SEQUENCE</scope>
</reference>
<protein>
    <recommendedName>
        <fullName evidence="11">Magnesium transporter</fullName>
    </recommendedName>
</protein>
<evidence type="ECO:0000256" key="9">
    <source>
        <dbReference type="ARBA" id="ARBA00023136"/>
    </source>
</evidence>
<evidence type="ECO:0000256" key="11">
    <source>
        <dbReference type="RuleBase" id="RU366042"/>
    </source>
</evidence>
<comment type="subunit">
    <text evidence="2">Homopentamer.</text>
</comment>
<dbReference type="Pfam" id="PF22099">
    <property type="entry name" value="MRS2-like"/>
    <property type="match status" value="1"/>
</dbReference>
<dbReference type="EMBL" id="CAJNOQ010003960">
    <property type="protein sequence ID" value="CAF1038004.1"/>
    <property type="molecule type" value="Genomic_DNA"/>
</dbReference>
<comment type="similarity">
    <text evidence="11">Belongs to the CorA metal ion transporter (MIT) (TC 1.A.35) family.</text>
</comment>
<feature type="coiled-coil region" evidence="12">
    <location>
        <begin position="320"/>
        <end position="347"/>
    </location>
</feature>
<feature type="transmembrane region" description="Helical" evidence="11">
    <location>
        <begin position="403"/>
        <end position="420"/>
    </location>
</feature>
<evidence type="ECO:0000313" key="16">
    <source>
        <dbReference type="Proteomes" id="UP000663829"/>
    </source>
</evidence>
<dbReference type="Gene3D" id="2.40.128.330">
    <property type="match status" value="1"/>
</dbReference>
<keyword evidence="3 11" id="KW-0813">Transport</keyword>
<keyword evidence="16" id="KW-1185">Reference proteome</keyword>
<dbReference type="OrthoDB" id="10251508at2759"/>
<organism evidence="14 16">
    <name type="scientific">Didymodactylos carnosus</name>
    <dbReference type="NCBI Taxonomy" id="1234261"/>
    <lineage>
        <taxon>Eukaryota</taxon>
        <taxon>Metazoa</taxon>
        <taxon>Spiralia</taxon>
        <taxon>Gnathifera</taxon>
        <taxon>Rotifera</taxon>
        <taxon>Eurotatoria</taxon>
        <taxon>Bdelloidea</taxon>
        <taxon>Philodinida</taxon>
        <taxon>Philodinidae</taxon>
        <taxon>Didymodactylos</taxon>
    </lineage>
</organism>
<keyword evidence="8 11" id="KW-0406">Ion transport</keyword>
<dbReference type="AlphaFoldDB" id="A0A814JDV4"/>
<feature type="region of interest" description="Disordered" evidence="13">
    <location>
        <begin position="48"/>
        <end position="70"/>
    </location>
</feature>
<dbReference type="Gene3D" id="1.20.58.340">
    <property type="entry name" value="Magnesium transport protein CorA, transmembrane region"/>
    <property type="match status" value="1"/>
</dbReference>
<dbReference type="GO" id="GO:0005743">
    <property type="term" value="C:mitochondrial inner membrane"/>
    <property type="evidence" value="ECO:0007669"/>
    <property type="project" value="UniProtKB-SubCell"/>
</dbReference>
<evidence type="ECO:0000256" key="10">
    <source>
        <dbReference type="ARBA" id="ARBA00093432"/>
    </source>
</evidence>
<dbReference type="GO" id="GO:0015095">
    <property type="term" value="F:magnesium ion transmembrane transporter activity"/>
    <property type="evidence" value="ECO:0007669"/>
    <property type="project" value="TreeGrafter"/>
</dbReference>
<comment type="function">
    <text evidence="10">Magnesium transporter that mediates the influx of magnesium into the mitochondrial matrix and regulates magnesium metabolism. Also permeable to calcium, sodium and potassium ions. Required for normal expression of the mitochondrial respiratory complex I subunits. May play a role in maintaining the inner mitochondrial membrane potential.</text>
</comment>
<keyword evidence="11" id="KW-0496">Mitochondrion</keyword>
<evidence type="ECO:0000256" key="5">
    <source>
        <dbReference type="ARBA" id="ARBA00022842"/>
    </source>
</evidence>
<accession>A0A814JDV4</accession>
<keyword evidence="12" id="KW-0175">Coiled coil</keyword>
<gene>
    <name evidence="14" type="ORF">GPM918_LOCUS15628</name>
    <name evidence="15" type="ORF">SRO942_LOCUS15628</name>
</gene>
<keyword evidence="11" id="KW-0999">Mitochondrion inner membrane</keyword>
<feature type="region of interest" description="Disordered" evidence="13">
    <location>
        <begin position="96"/>
        <end position="122"/>
    </location>
</feature>
<keyword evidence="9 11" id="KW-0472">Membrane</keyword>
<dbReference type="PANTHER" id="PTHR13890">
    <property type="entry name" value="RNA SPLICING PROTEIN MRS2, MITOCHONDRIAL"/>
    <property type="match status" value="1"/>
</dbReference>
<evidence type="ECO:0000313" key="14">
    <source>
        <dbReference type="EMBL" id="CAF1038004.1"/>
    </source>
</evidence>
<dbReference type="InterPro" id="IPR039204">
    <property type="entry name" value="MRS2-like"/>
</dbReference>
<name>A0A814JDV4_9BILA</name>
<feature type="compositionally biased region" description="Polar residues" evidence="13">
    <location>
        <begin position="48"/>
        <end position="59"/>
    </location>
</feature>
<comment type="caution">
    <text evidence="14">The sequence shown here is derived from an EMBL/GenBank/DDBJ whole genome shotgun (WGS) entry which is preliminary data.</text>
</comment>
<evidence type="ECO:0000313" key="15">
    <source>
        <dbReference type="EMBL" id="CAF3808460.1"/>
    </source>
</evidence>
<evidence type="ECO:0000256" key="3">
    <source>
        <dbReference type="ARBA" id="ARBA00022448"/>
    </source>
</evidence>
<keyword evidence="5 11" id="KW-0460">Magnesium</keyword>
<evidence type="ECO:0000256" key="12">
    <source>
        <dbReference type="SAM" id="Coils"/>
    </source>
</evidence>
<comment type="subcellular location">
    <subcellularLocation>
        <location evidence="1">Membrane</location>
        <topology evidence="1">Multi-pass membrane protein</topology>
    </subcellularLocation>
    <subcellularLocation>
        <location evidence="11">Mitochondrion inner membrane</location>
        <topology evidence="11">Multi-pass membrane protein</topology>
    </subcellularLocation>
</comment>
<feature type="compositionally biased region" description="Basic and acidic residues" evidence="13">
    <location>
        <begin position="112"/>
        <end position="121"/>
    </location>
</feature>
<dbReference type="EMBL" id="CAJOBC010003960">
    <property type="protein sequence ID" value="CAF3808460.1"/>
    <property type="molecule type" value="Genomic_DNA"/>
</dbReference>
<dbReference type="PANTHER" id="PTHR13890:SF0">
    <property type="entry name" value="MAGNESIUM TRANSPORTER MRS2 HOMOLOG, MITOCHONDRIAL"/>
    <property type="match status" value="1"/>
</dbReference>
<evidence type="ECO:0000256" key="1">
    <source>
        <dbReference type="ARBA" id="ARBA00004141"/>
    </source>
</evidence>
<evidence type="ECO:0000256" key="13">
    <source>
        <dbReference type="SAM" id="MobiDB-lite"/>
    </source>
</evidence>
<sequence length="483" mass="54891">MFLCVRSFSPSIRLFVPVKYVEVIGISVSKRRNSVSISRRKYHSSNILLNANDKPSSNNIDERVTDRSAASFSACPQQRENFDRATDGKLSYKTTAERLSSETTNNNSSNDEPSKGEDRQMLEVNTTGDVVTSEFRRSDLGHRFSLHPRDIRFLDSSLRNLPSILSRAKVIIVNLELFKAIISADSVCLFDPSYSHIQEIVSLLTNSLKTVDSSMESEQKLPFELVVLEIVLMTVCRNLESTFEQYRKSLSPLLDNSITNVNEGLMMMHLRELKNDLSSFEIELREIGNAIRDVLENDDDMCEMYLTEKKLVHTRTIDQHTEVEVLLETYLRKVDELENEVKTDLKLISVSEEHIQIRLDTVRNAIMKLELLLSIGTLSVTTGAFGAGIFGMNLSNHLEKTPYGMYLIGGAFIVLVGICIRQGIRLCARHNIDLFQVYSVKESNLKQLNSNKKQRLSPLSHINHQVTEKNDSHLDSKRRNEGK</sequence>
<dbReference type="Proteomes" id="UP000681722">
    <property type="component" value="Unassembled WGS sequence"/>
</dbReference>
<feature type="transmembrane region" description="Helical" evidence="11">
    <location>
        <begin position="371"/>
        <end position="391"/>
    </location>
</feature>
<evidence type="ECO:0000256" key="6">
    <source>
        <dbReference type="ARBA" id="ARBA00022946"/>
    </source>
</evidence>
<keyword evidence="4 11" id="KW-0812">Transmembrane</keyword>
<feature type="compositionally biased region" description="Low complexity" evidence="13">
    <location>
        <begin position="101"/>
        <end position="110"/>
    </location>
</feature>
<keyword evidence="7 11" id="KW-1133">Transmembrane helix</keyword>
<evidence type="ECO:0000256" key="2">
    <source>
        <dbReference type="ARBA" id="ARBA00011255"/>
    </source>
</evidence>
<evidence type="ECO:0000256" key="4">
    <source>
        <dbReference type="ARBA" id="ARBA00022692"/>
    </source>
</evidence>
<dbReference type="CDD" id="cd12823">
    <property type="entry name" value="Mrs2_Mfm1p-like"/>
    <property type="match status" value="1"/>
</dbReference>
<evidence type="ECO:0000256" key="7">
    <source>
        <dbReference type="ARBA" id="ARBA00022989"/>
    </source>
</evidence>
<evidence type="ECO:0000256" key="8">
    <source>
        <dbReference type="ARBA" id="ARBA00023065"/>
    </source>
</evidence>
<dbReference type="Proteomes" id="UP000663829">
    <property type="component" value="Unassembled WGS sequence"/>
</dbReference>